<sequence>MEMQTKPTFELLASYTVGDKCGGRDFGTIIIHGRSIFHRLYDRPRSSKVIFTFIGCLTETAEMGRK</sequence>
<dbReference type="Proteomes" id="UP001279734">
    <property type="component" value="Unassembled WGS sequence"/>
</dbReference>
<reference evidence="1" key="1">
    <citation type="submission" date="2023-05" db="EMBL/GenBank/DDBJ databases">
        <title>Nepenthes gracilis genome sequencing.</title>
        <authorList>
            <person name="Fukushima K."/>
        </authorList>
    </citation>
    <scope>NUCLEOTIDE SEQUENCE</scope>
    <source>
        <strain evidence="1">SING2019-196</strain>
    </source>
</reference>
<evidence type="ECO:0000313" key="2">
    <source>
        <dbReference type="Proteomes" id="UP001279734"/>
    </source>
</evidence>
<proteinExistence type="predicted"/>
<comment type="caution">
    <text evidence="1">The sequence shown here is derived from an EMBL/GenBank/DDBJ whole genome shotgun (WGS) entry which is preliminary data.</text>
</comment>
<accession>A0AAD3XI45</accession>
<evidence type="ECO:0000313" key="1">
    <source>
        <dbReference type="EMBL" id="GMH05413.1"/>
    </source>
</evidence>
<dbReference type="AlphaFoldDB" id="A0AAD3XI45"/>
<dbReference type="EMBL" id="BSYO01000005">
    <property type="protein sequence ID" value="GMH05413.1"/>
    <property type="molecule type" value="Genomic_DNA"/>
</dbReference>
<organism evidence="1 2">
    <name type="scientific">Nepenthes gracilis</name>
    <name type="common">Slender pitcher plant</name>
    <dbReference type="NCBI Taxonomy" id="150966"/>
    <lineage>
        <taxon>Eukaryota</taxon>
        <taxon>Viridiplantae</taxon>
        <taxon>Streptophyta</taxon>
        <taxon>Embryophyta</taxon>
        <taxon>Tracheophyta</taxon>
        <taxon>Spermatophyta</taxon>
        <taxon>Magnoliopsida</taxon>
        <taxon>eudicotyledons</taxon>
        <taxon>Gunneridae</taxon>
        <taxon>Pentapetalae</taxon>
        <taxon>Caryophyllales</taxon>
        <taxon>Nepenthaceae</taxon>
        <taxon>Nepenthes</taxon>
    </lineage>
</organism>
<name>A0AAD3XI45_NEPGR</name>
<protein>
    <submittedName>
        <fullName evidence="1">Uncharacterized protein</fullName>
    </submittedName>
</protein>
<keyword evidence="2" id="KW-1185">Reference proteome</keyword>
<gene>
    <name evidence="1" type="ORF">Nepgr_007253</name>
</gene>